<dbReference type="EMBL" id="JAMGBD010000002">
    <property type="protein sequence ID" value="MCL6684426.1"/>
    <property type="molecule type" value="Genomic_DNA"/>
</dbReference>
<accession>A0ABT0RP55</accession>
<reference evidence="1" key="1">
    <citation type="submission" date="2022-05" db="EMBL/GenBank/DDBJ databases">
        <authorList>
            <person name="Jo J.-H."/>
            <person name="Im W.-T."/>
        </authorList>
    </citation>
    <scope>NUCLEOTIDE SEQUENCE</scope>
    <source>
        <strain evidence="1">SE158</strain>
    </source>
</reference>
<proteinExistence type="predicted"/>
<organism evidence="1 2">
    <name type="scientific">Sphingomonas alba</name>
    <dbReference type="NCBI Taxonomy" id="2908208"/>
    <lineage>
        <taxon>Bacteria</taxon>
        <taxon>Pseudomonadati</taxon>
        <taxon>Pseudomonadota</taxon>
        <taxon>Alphaproteobacteria</taxon>
        <taxon>Sphingomonadales</taxon>
        <taxon>Sphingomonadaceae</taxon>
        <taxon>Sphingomonas</taxon>
    </lineage>
</organism>
<gene>
    <name evidence="1" type="ORF">LZ536_11030</name>
</gene>
<dbReference type="RefSeq" id="WP_249848837.1">
    <property type="nucleotide sequence ID" value="NZ_JAMGBD010000002.1"/>
</dbReference>
<evidence type="ECO:0000313" key="1">
    <source>
        <dbReference type="EMBL" id="MCL6684426.1"/>
    </source>
</evidence>
<dbReference type="Proteomes" id="UP001165363">
    <property type="component" value="Unassembled WGS sequence"/>
</dbReference>
<keyword evidence="2" id="KW-1185">Reference proteome</keyword>
<protein>
    <submittedName>
        <fullName evidence="1">Uncharacterized protein</fullName>
    </submittedName>
</protein>
<comment type="caution">
    <text evidence="1">The sequence shown here is derived from an EMBL/GenBank/DDBJ whole genome shotgun (WGS) entry which is preliminary data.</text>
</comment>
<name>A0ABT0RP55_9SPHN</name>
<sequence length="57" mass="6233">MNRAQQQLVWSGAVFMALLGVAALKEASRPGLHCKQDIVGWVDGRGRWVQANSGHCK</sequence>
<evidence type="ECO:0000313" key="2">
    <source>
        <dbReference type="Proteomes" id="UP001165363"/>
    </source>
</evidence>